<evidence type="ECO:0000259" key="1">
    <source>
        <dbReference type="Pfam" id="PF08241"/>
    </source>
</evidence>
<sequence length="269" mass="30034">MILVGDRDLWLGTGPDRAAGPSLSLTMSPCPVKKSVTRMMKMTIFNAVAKDYDQWYATQMGSFVDAVETACAFELFTPERGQSILDVGCGTGNFSVKLAERGAFVTGIDVSEEMLEIARGKSGDLPITFKHMDLYQLEFQDNTFDAVFSMAAFEFVKEPERALSELFRVLKPGGKLLIGTIHLDSPWGRLYTSEPFQKDTVFKHAALKTLEEMAAYYPDCLVRTRECLFTPPEAAENLLKTDSETHYQAINRGGFICLLWEKPLEKPLG</sequence>
<keyword evidence="3" id="KW-1185">Reference proteome</keyword>
<dbReference type="AlphaFoldDB" id="A0A1G5S157"/>
<evidence type="ECO:0000313" key="2">
    <source>
        <dbReference type="EMBL" id="SCZ80094.1"/>
    </source>
</evidence>
<dbReference type="EMBL" id="FMWL01000010">
    <property type="protein sequence ID" value="SCZ80094.1"/>
    <property type="molecule type" value="Genomic_DNA"/>
</dbReference>
<evidence type="ECO:0000313" key="3">
    <source>
        <dbReference type="Proteomes" id="UP000199208"/>
    </source>
</evidence>
<dbReference type="PANTHER" id="PTHR43591">
    <property type="entry name" value="METHYLTRANSFERASE"/>
    <property type="match status" value="1"/>
</dbReference>
<dbReference type="GO" id="GO:0008757">
    <property type="term" value="F:S-adenosylmethionine-dependent methyltransferase activity"/>
    <property type="evidence" value="ECO:0007669"/>
    <property type="project" value="InterPro"/>
</dbReference>
<dbReference type="CDD" id="cd02440">
    <property type="entry name" value="AdoMet_MTases"/>
    <property type="match status" value="1"/>
</dbReference>
<dbReference type="GO" id="GO:0032259">
    <property type="term" value="P:methylation"/>
    <property type="evidence" value="ECO:0007669"/>
    <property type="project" value="UniProtKB-KW"/>
</dbReference>
<proteinExistence type="predicted"/>
<dbReference type="Proteomes" id="UP000199208">
    <property type="component" value="Unassembled WGS sequence"/>
</dbReference>
<dbReference type="PANTHER" id="PTHR43591:SF110">
    <property type="entry name" value="RHODANESE DOMAIN-CONTAINING PROTEIN"/>
    <property type="match status" value="1"/>
</dbReference>
<feature type="domain" description="Methyltransferase type 11" evidence="1">
    <location>
        <begin position="85"/>
        <end position="178"/>
    </location>
</feature>
<reference evidence="2 3" key="1">
    <citation type="submission" date="2016-10" db="EMBL/GenBank/DDBJ databases">
        <authorList>
            <person name="de Groot N.N."/>
        </authorList>
    </citation>
    <scope>NUCLEOTIDE SEQUENCE [LARGE SCALE GENOMIC DNA]</scope>
    <source>
        <strain evidence="2 3">DSM 2784</strain>
    </source>
</reference>
<dbReference type="Pfam" id="PF08241">
    <property type="entry name" value="Methyltransf_11"/>
    <property type="match status" value="1"/>
</dbReference>
<name>A0A1G5S157_9FIRM</name>
<keyword evidence="2" id="KW-0808">Transferase</keyword>
<keyword evidence="2" id="KW-0489">Methyltransferase</keyword>
<dbReference type="Gene3D" id="3.40.50.150">
    <property type="entry name" value="Vaccinia Virus protein VP39"/>
    <property type="match status" value="1"/>
</dbReference>
<accession>A0A1G5S157</accession>
<protein>
    <submittedName>
        <fullName evidence="2">Methyltransferase domain-containing protein</fullName>
    </submittedName>
</protein>
<dbReference type="STRING" id="1120920.SAMN03080599_02100"/>
<dbReference type="InterPro" id="IPR029063">
    <property type="entry name" value="SAM-dependent_MTases_sf"/>
</dbReference>
<organism evidence="2 3">
    <name type="scientific">Acidaminobacter hydrogenoformans DSM 2784</name>
    <dbReference type="NCBI Taxonomy" id="1120920"/>
    <lineage>
        <taxon>Bacteria</taxon>
        <taxon>Bacillati</taxon>
        <taxon>Bacillota</taxon>
        <taxon>Clostridia</taxon>
        <taxon>Peptostreptococcales</taxon>
        <taxon>Acidaminobacteraceae</taxon>
        <taxon>Acidaminobacter</taxon>
    </lineage>
</organism>
<gene>
    <name evidence="2" type="ORF">SAMN03080599_02100</name>
</gene>
<dbReference type="InterPro" id="IPR013216">
    <property type="entry name" value="Methyltransf_11"/>
</dbReference>
<dbReference type="SUPFAM" id="SSF53335">
    <property type="entry name" value="S-adenosyl-L-methionine-dependent methyltransferases"/>
    <property type="match status" value="1"/>
</dbReference>